<name>A0ABU1X2C8_SPHXE</name>
<dbReference type="GO" id="GO:0016829">
    <property type="term" value="F:lyase activity"/>
    <property type="evidence" value="ECO:0007669"/>
    <property type="project" value="UniProtKB-KW"/>
</dbReference>
<dbReference type="Proteomes" id="UP001267638">
    <property type="component" value="Unassembled WGS sequence"/>
</dbReference>
<sequence>MLLYLYNFPALSGITYGPSLVSLLLQRFGQRIAGLKNASGDLSLPGRSLALAGPPCLLVKRAYVKRSMGECFASCISAAANLNVLDCAAVYHQGDSEALERAVRVQALFDGLPLVPRIKSVLATKCDIPAAGTIGP</sequence>
<dbReference type="Gene3D" id="3.20.20.70">
    <property type="entry name" value="Aldolase class I"/>
    <property type="match status" value="1"/>
</dbReference>
<evidence type="ECO:0000313" key="2">
    <source>
        <dbReference type="Proteomes" id="UP001267638"/>
    </source>
</evidence>
<keyword evidence="1" id="KW-0456">Lyase</keyword>
<organism evidence="1 2">
    <name type="scientific">Sphingobium xenophagum</name>
    <dbReference type="NCBI Taxonomy" id="121428"/>
    <lineage>
        <taxon>Bacteria</taxon>
        <taxon>Pseudomonadati</taxon>
        <taxon>Pseudomonadota</taxon>
        <taxon>Alphaproteobacteria</taxon>
        <taxon>Sphingomonadales</taxon>
        <taxon>Sphingomonadaceae</taxon>
        <taxon>Sphingobium</taxon>
    </lineage>
</organism>
<accession>A0ABU1X2C8</accession>
<proteinExistence type="predicted"/>
<dbReference type="RefSeq" id="WP_310225280.1">
    <property type="nucleotide sequence ID" value="NZ_JAVDWV010000011.1"/>
</dbReference>
<keyword evidence="2" id="KW-1185">Reference proteome</keyword>
<comment type="caution">
    <text evidence="1">The sequence shown here is derived from an EMBL/GenBank/DDBJ whole genome shotgun (WGS) entry which is preliminary data.</text>
</comment>
<protein>
    <submittedName>
        <fullName evidence="1">Dihydrodipicolinate synthase/N-acetylneuraminate lyase</fullName>
    </submittedName>
</protein>
<gene>
    <name evidence="1" type="ORF">J2W40_002557</name>
</gene>
<evidence type="ECO:0000313" key="1">
    <source>
        <dbReference type="EMBL" id="MDR7155721.1"/>
    </source>
</evidence>
<dbReference type="EMBL" id="JAVDWV010000011">
    <property type="protein sequence ID" value="MDR7155721.1"/>
    <property type="molecule type" value="Genomic_DNA"/>
</dbReference>
<dbReference type="InterPro" id="IPR013785">
    <property type="entry name" value="Aldolase_TIM"/>
</dbReference>
<dbReference type="SUPFAM" id="SSF51569">
    <property type="entry name" value="Aldolase"/>
    <property type="match status" value="1"/>
</dbReference>
<reference evidence="1 2" key="1">
    <citation type="submission" date="2023-07" db="EMBL/GenBank/DDBJ databases">
        <title>Sorghum-associated microbial communities from plants grown in Nebraska, USA.</title>
        <authorList>
            <person name="Schachtman D."/>
        </authorList>
    </citation>
    <scope>NUCLEOTIDE SEQUENCE [LARGE SCALE GENOMIC DNA]</scope>
    <source>
        <strain evidence="1 2">4256</strain>
    </source>
</reference>